<reference evidence="1" key="1">
    <citation type="submission" date="2014-05" db="EMBL/GenBank/DDBJ databases">
        <title>The transcriptome of the halophilic microalga Tetraselmis sp. GSL018 isolated from the Great Salt Lake, Utah.</title>
        <authorList>
            <person name="Jinkerson R.E."/>
            <person name="D'Adamo S."/>
            <person name="Posewitz M.C."/>
        </authorList>
    </citation>
    <scope>NUCLEOTIDE SEQUENCE</scope>
    <source>
        <strain evidence="1">GSL018</strain>
    </source>
</reference>
<feature type="non-terminal residue" evidence="1">
    <location>
        <position position="1"/>
    </location>
</feature>
<organism evidence="1">
    <name type="scientific">Tetraselmis sp. GSL018</name>
    <dbReference type="NCBI Taxonomy" id="582737"/>
    <lineage>
        <taxon>Eukaryota</taxon>
        <taxon>Viridiplantae</taxon>
        <taxon>Chlorophyta</taxon>
        <taxon>core chlorophytes</taxon>
        <taxon>Chlorodendrophyceae</taxon>
        <taxon>Chlorodendrales</taxon>
        <taxon>Chlorodendraceae</taxon>
        <taxon>Tetraselmis</taxon>
    </lineage>
</organism>
<dbReference type="EMBL" id="GBEZ01011926">
    <property type="protein sequence ID" value="JAC73909.1"/>
    <property type="molecule type" value="Transcribed_RNA"/>
</dbReference>
<proteinExistence type="predicted"/>
<dbReference type="InterPro" id="IPR023214">
    <property type="entry name" value="HAD_sf"/>
</dbReference>
<sequence>DSGAQVTQAVPNMLEVVPEGINKWVGMLGLLDSMGLQPKNVMAIGDGLNDLELVKNSGFGIAMANAVPQVLQSADAISSSND</sequence>
<name>A0A061RT11_9CHLO</name>
<gene>
    <name evidence="1" type="ORF">TSPGSL018_27468</name>
</gene>
<dbReference type="PANTHER" id="PTHR10000">
    <property type="entry name" value="PHOSPHOSERINE PHOSPHATASE"/>
    <property type="match status" value="1"/>
</dbReference>
<keyword evidence="1" id="KW-0378">Hydrolase</keyword>
<dbReference type="Pfam" id="PF08282">
    <property type="entry name" value="Hydrolase_3"/>
    <property type="match status" value="1"/>
</dbReference>
<dbReference type="Gene3D" id="3.40.50.1000">
    <property type="entry name" value="HAD superfamily/HAD-like"/>
    <property type="match status" value="1"/>
</dbReference>
<dbReference type="GO" id="GO:0005829">
    <property type="term" value="C:cytosol"/>
    <property type="evidence" value="ECO:0007669"/>
    <property type="project" value="TreeGrafter"/>
</dbReference>
<dbReference type="AlphaFoldDB" id="A0A061RT11"/>
<dbReference type="PANTHER" id="PTHR10000:SF8">
    <property type="entry name" value="HAD SUPERFAMILY HYDROLASE-LIKE, TYPE 3"/>
    <property type="match status" value="1"/>
</dbReference>
<dbReference type="GO" id="GO:0000287">
    <property type="term" value="F:magnesium ion binding"/>
    <property type="evidence" value="ECO:0007669"/>
    <property type="project" value="TreeGrafter"/>
</dbReference>
<dbReference type="Gene3D" id="3.30.1240.10">
    <property type="match status" value="1"/>
</dbReference>
<dbReference type="GO" id="GO:0016791">
    <property type="term" value="F:phosphatase activity"/>
    <property type="evidence" value="ECO:0007669"/>
    <property type="project" value="TreeGrafter"/>
</dbReference>
<dbReference type="InterPro" id="IPR036412">
    <property type="entry name" value="HAD-like_sf"/>
</dbReference>
<evidence type="ECO:0000313" key="1">
    <source>
        <dbReference type="EMBL" id="JAC73909.1"/>
    </source>
</evidence>
<feature type="non-terminal residue" evidence="1">
    <location>
        <position position="82"/>
    </location>
</feature>
<accession>A0A061RT11</accession>
<protein>
    <submittedName>
        <fullName evidence="1">Haloacid dehalogenase-like hydrolase family protein isoform 1</fullName>
    </submittedName>
</protein>
<dbReference type="SUPFAM" id="SSF56784">
    <property type="entry name" value="HAD-like"/>
    <property type="match status" value="1"/>
</dbReference>